<dbReference type="InterPro" id="IPR008207">
    <property type="entry name" value="Sig_transdc_His_kin_Hpt_dom"/>
</dbReference>
<dbReference type="RefSeq" id="WP_119833308.1">
    <property type="nucleotide sequence ID" value="NZ_QYUL01000004.1"/>
</dbReference>
<organism evidence="14 15">
    <name type="scientific">Azospirillum cavernae</name>
    <dbReference type="NCBI Taxonomy" id="2320860"/>
    <lineage>
        <taxon>Bacteria</taxon>
        <taxon>Pseudomonadati</taxon>
        <taxon>Pseudomonadota</taxon>
        <taxon>Alphaproteobacteria</taxon>
        <taxon>Rhodospirillales</taxon>
        <taxon>Azospirillaceae</taxon>
        <taxon>Azospirillum</taxon>
    </lineage>
</organism>
<evidence type="ECO:0000256" key="3">
    <source>
        <dbReference type="ARBA" id="ARBA00022553"/>
    </source>
</evidence>
<name>A0A418VPH2_9PROT</name>
<evidence type="ECO:0000256" key="10">
    <source>
        <dbReference type="PROSITE-ProRule" id="PRU00110"/>
    </source>
</evidence>
<keyword evidence="4" id="KW-0812">Transmembrane</keyword>
<evidence type="ECO:0000256" key="2">
    <source>
        <dbReference type="ARBA" id="ARBA00022475"/>
    </source>
</evidence>
<dbReference type="Pfam" id="PF01627">
    <property type="entry name" value="Hpt"/>
    <property type="match status" value="1"/>
</dbReference>
<keyword evidence="3 11" id="KW-0597">Phosphoprotein</keyword>
<keyword evidence="7" id="KW-1133">Transmembrane helix</keyword>
<feature type="modified residue" description="4-aspartylphosphate" evidence="11">
    <location>
        <position position="53"/>
    </location>
</feature>
<dbReference type="InterPro" id="IPR011006">
    <property type="entry name" value="CheY-like_superfamily"/>
</dbReference>
<evidence type="ECO:0000259" key="12">
    <source>
        <dbReference type="PROSITE" id="PS50110"/>
    </source>
</evidence>
<comment type="subcellular location">
    <subcellularLocation>
        <location evidence="1">Cell membrane</location>
        <topology evidence="1">Multi-pass membrane protein</topology>
    </subcellularLocation>
</comment>
<evidence type="ECO:0000256" key="9">
    <source>
        <dbReference type="ARBA" id="ARBA00023136"/>
    </source>
</evidence>
<evidence type="ECO:0000256" key="6">
    <source>
        <dbReference type="ARBA" id="ARBA00022840"/>
    </source>
</evidence>
<keyword evidence="5" id="KW-0547">Nucleotide-binding</keyword>
<dbReference type="SUPFAM" id="SSF47226">
    <property type="entry name" value="Histidine-containing phosphotransfer domain, HPT domain"/>
    <property type="match status" value="1"/>
</dbReference>
<feature type="modified residue" description="Phosphohistidine" evidence="10">
    <location>
        <position position="196"/>
    </location>
</feature>
<evidence type="ECO:0000256" key="4">
    <source>
        <dbReference type="ARBA" id="ARBA00022692"/>
    </source>
</evidence>
<dbReference type="GO" id="GO:0005886">
    <property type="term" value="C:plasma membrane"/>
    <property type="evidence" value="ECO:0007669"/>
    <property type="project" value="UniProtKB-SubCell"/>
</dbReference>
<dbReference type="AlphaFoldDB" id="A0A418VPH2"/>
<evidence type="ECO:0000256" key="11">
    <source>
        <dbReference type="PROSITE-ProRule" id="PRU00169"/>
    </source>
</evidence>
<dbReference type="OrthoDB" id="9801602at2"/>
<dbReference type="Gene3D" id="1.20.120.160">
    <property type="entry name" value="HPT domain"/>
    <property type="match status" value="1"/>
</dbReference>
<comment type="caution">
    <text evidence="14">The sequence shown here is derived from an EMBL/GenBank/DDBJ whole genome shotgun (WGS) entry which is preliminary data.</text>
</comment>
<evidence type="ECO:0000259" key="13">
    <source>
        <dbReference type="PROSITE" id="PS50894"/>
    </source>
</evidence>
<reference evidence="14 15" key="1">
    <citation type="submission" date="2018-09" db="EMBL/GenBank/DDBJ databases">
        <authorList>
            <person name="Zhu H."/>
        </authorList>
    </citation>
    <scope>NUCLEOTIDE SEQUENCE [LARGE SCALE GENOMIC DNA]</scope>
    <source>
        <strain evidence="14 15">K2W22B-5</strain>
    </source>
</reference>
<dbReference type="PROSITE" id="PS50894">
    <property type="entry name" value="HPT"/>
    <property type="match status" value="1"/>
</dbReference>
<dbReference type="SMART" id="SM00448">
    <property type="entry name" value="REC"/>
    <property type="match status" value="1"/>
</dbReference>
<dbReference type="PANTHER" id="PTHR45339">
    <property type="entry name" value="HYBRID SIGNAL TRANSDUCTION HISTIDINE KINASE J"/>
    <property type="match status" value="1"/>
</dbReference>
<sequence length="253" mass="27214">MRLLLAEDNPVNQQVAVLLLRKQGHSVDVAGDGREAVDAVRDTPIPYDLVLMDVQMPEMDGLEATAAIRALPGDRRRVIIIAMTANAMQGDSDICLKAGMNDYIAKPVTPDKLASVLANWSQRAAPALPLPPEPPPTNPTDEALPLFDEEARAELRDALDEDGLRELERVFLDHAPDQMRAIADTRDPAQLATLAHSVKGGSANLGLTAVRAAALALEQAARAQAPAAELDRRVADLADRFAQTVAALERNFV</sequence>
<dbReference type="InterPro" id="IPR001789">
    <property type="entry name" value="Sig_transdc_resp-reg_receiver"/>
</dbReference>
<keyword evidence="2" id="KW-1003">Cell membrane</keyword>
<dbReference type="EMBL" id="QYUL01000004">
    <property type="protein sequence ID" value="RJF78165.1"/>
    <property type="molecule type" value="Genomic_DNA"/>
</dbReference>
<protein>
    <submittedName>
        <fullName evidence="14">Response regulator</fullName>
    </submittedName>
</protein>
<evidence type="ECO:0000256" key="7">
    <source>
        <dbReference type="ARBA" id="ARBA00022989"/>
    </source>
</evidence>
<dbReference type="InterPro" id="IPR036641">
    <property type="entry name" value="HPT_dom_sf"/>
</dbReference>
<accession>A0A418VPH2</accession>
<dbReference type="Proteomes" id="UP000283458">
    <property type="component" value="Unassembled WGS sequence"/>
</dbReference>
<evidence type="ECO:0000256" key="1">
    <source>
        <dbReference type="ARBA" id="ARBA00004651"/>
    </source>
</evidence>
<dbReference type="GO" id="GO:0004672">
    <property type="term" value="F:protein kinase activity"/>
    <property type="evidence" value="ECO:0007669"/>
    <property type="project" value="UniProtKB-ARBA"/>
</dbReference>
<dbReference type="CDD" id="cd17546">
    <property type="entry name" value="REC_hyHK_CKI1_RcsC-like"/>
    <property type="match status" value="1"/>
</dbReference>
<dbReference type="SUPFAM" id="SSF52172">
    <property type="entry name" value="CheY-like"/>
    <property type="match status" value="1"/>
</dbReference>
<proteinExistence type="predicted"/>
<dbReference type="Gene3D" id="3.40.50.2300">
    <property type="match status" value="1"/>
</dbReference>
<dbReference type="PROSITE" id="PS50110">
    <property type="entry name" value="RESPONSE_REGULATORY"/>
    <property type="match status" value="1"/>
</dbReference>
<feature type="domain" description="Response regulatory" evidence="12">
    <location>
        <begin position="2"/>
        <end position="121"/>
    </location>
</feature>
<feature type="domain" description="HPt" evidence="13">
    <location>
        <begin position="156"/>
        <end position="248"/>
    </location>
</feature>
<dbReference type="GO" id="GO:0000160">
    <property type="term" value="P:phosphorelay signal transduction system"/>
    <property type="evidence" value="ECO:0007669"/>
    <property type="project" value="UniProtKB-KW"/>
</dbReference>
<keyword evidence="8" id="KW-0902">Two-component regulatory system</keyword>
<dbReference type="Pfam" id="PF00072">
    <property type="entry name" value="Response_reg"/>
    <property type="match status" value="1"/>
</dbReference>
<dbReference type="GO" id="GO:0005524">
    <property type="term" value="F:ATP binding"/>
    <property type="evidence" value="ECO:0007669"/>
    <property type="project" value="UniProtKB-KW"/>
</dbReference>
<keyword evidence="9" id="KW-0472">Membrane</keyword>
<gene>
    <name evidence="14" type="ORF">D3877_23875</name>
</gene>
<evidence type="ECO:0000313" key="14">
    <source>
        <dbReference type="EMBL" id="RJF78165.1"/>
    </source>
</evidence>
<evidence type="ECO:0000256" key="8">
    <source>
        <dbReference type="ARBA" id="ARBA00023012"/>
    </source>
</evidence>
<keyword evidence="6" id="KW-0067">ATP-binding</keyword>
<evidence type="ECO:0000256" key="5">
    <source>
        <dbReference type="ARBA" id="ARBA00022741"/>
    </source>
</evidence>
<keyword evidence="15" id="KW-1185">Reference proteome</keyword>
<evidence type="ECO:0000313" key="15">
    <source>
        <dbReference type="Proteomes" id="UP000283458"/>
    </source>
</evidence>
<dbReference type="PANTHER" id="PTHR45339:SF1">
    <property type="entry name" value="HYBRID SIGNAL TRANSDUCTION HISTIDINE KINASE J"/>
    <property type="match status" value="1"/>
</dbReference>